<proteinExistence type="predicted"/>
<evidence type="ECO:0000313" key="1">
    <source>
        <dbReference type="EMBL" id="KKT66743.1"/>
    </source>
</evidence>
<organism evidence="1 2">
    <name type="scientific">Candidatus Woesebacteria bacterium GW2011_GWA2_44_33</name>
    <dbReference type="NCBI Taxonomy" id="1618564"/>
    <lineage>
        <taxon>Bacteria</taxon>
        <taxon>Candidatus Woeseibacteriota</taxon>
    </lineage>
</organism>
<evidence type="ECO:0000313" key="2">
    <source>
        <dbReference type="Proteomes" id="UP000034826"/>
    </source>
</evidence>
<comment type="caution">
    <text evidence="1">The sequence shown here is derived from an EMBL/GenBank/DDBJ whole genome shotgun (WGS) entry which is preliminary data.</text>
</comment>
<name>A0A0G1J5X6_9BACT</name>
<dbReference type="EMBL" id="LCIY01000019">
    <property type="protein sequence ID" value="KKT66743.1"/>
    <property type="molecule type" value="Genomic_DNA"/>
</dbReference>
<gene>
    <name evidence="1" type="ORF">UW60_C0019G0003</name>
</gene>
<dbReference type="Proteomes" id="UP000034826">
    <property type="component" value="Unassembled WGS sequence"/>
</dbReference>
<accession>A0A0G1J5X6</accession>
<reference evidence="1 2" key="1">
    <citation type="journal article" date="2015" name="Nature">
        <title>rRNA introns, odd ribosomes, and small enigmatic genomes across a large radiation of phyla.</title>
        <authorList>
            <person name="Brown C.T."/>
            <person name="Hug L.A."/>
            <person name="Thomas B.C."/>
            <person name="Sharon I."/>
            <person name="Castelle C.J."/>
            <person name="Singh A."/>
            <person name="Wilkins M.J."/>
            <person name="Williams K.H."/>
            <person name="Banfield J.F."/>
        </authorList>
    </citation>
    <scope>NUCLEOTIDE SEQUENCE [LARGE SCALE GENOMIC DNA]</scope>
</reference>
<protein>
    <submittedName>
        <fullName evidence="1">Uncharacterized protein</fullName>
    </submittedName>
</protein>
<sequence length="77" mass="9378">MVDIRQTVQYANYLSKIGWRVEREKEINYFIKKLPIVGSMMKIQRPEEIHINKIRELSKKYRAFQIIVDNQDKRKNP</sequence>
<dbReference type="AlphaFoldDB" id="A0A0G1J5X6"/>